<dbReference type="AlphaFoldDB" id="A0A419EWI1"/>
<sequence length="102" mass="11952">MPRQFKILTGQAENEEHTYKALLPEEKLRHFRNVSSSILQDAQDTWGDIWDQLQGSVTHGFMVTPAAKQGFIPECGWPEFLEKMWVLKHRLDYAKKFCEGRE</sequence>
<dbReference type="Proteomes" id="UP000285961">
    <property type="component" value="Unassembled WGS sequence"/>
</dbReference>
<comment type="caution">
    <text evidence="1">The sequence shown here is derived from an EMBL/GenBank/DDBJ whole genome shotgun (WGS) entry which is preliminary data.</text>
</comment>
<protein>
    <submittedName>
        <fullName evidence="1">Uncharacterized protein</fullName>
    </submittedName>
</protein>
<gene>
    <name evidence="1" type="ORF">C4532_11730</name>
</gene>
<proteinExistence type="predicted"/>
<dbReference type="EMBL" id="QZKI01000087">
    <property type="protein sequence ID" value="RJP69016.1"/>
    <property type="molecule type" value="Genomic_DNA"/>
</dbReference>
<evidence type="ECO:0000313" key="2">
    <source>
        <dbReference type="Proteomes" id="UP000285961"/>
    </source>
</evidence>
<accession>A0A419EWI1</accession>
<name>A0A419EWI1_9BACT</name>
<organism evidence="1 2">
    <name type="scientific">Candidatus Abyssobacteria bacterium SURF_17</name>
    <dbReference type="NCBI Taxonomy" id="2093361"/>
    <lineage>
        <taxon>Bacteria</taxon>
        <taxon>Pseudomonadati</taxon>
        <taxon>Candidatus Hydrogenedentota</taxon>
        <taxon>Candidatus Abyssobacteria</taxon>
    </lineage>
</organism>
<evidence type="ECO:0000313" key="1">
    <source>
        <dbReference type="EMBL" id="RJP69016.1"/>
    </source>
</evidence>
<reference evidence="1 2" key="1">
    <citation type="journal article" date="2017" name="ISME J.">
        <title>Energy and carbon metabolisms in a deep terrestrial subsurface fluid microbial community.</title>
        <authorList>
            <person name="Momper L."/>
            <person name="Jungbluth S.P."/>
            <person name="Lee M.D."/>
            <person name="Amend J.P."/>
        </authorList>
    </citation>
    <scope>NUCLEOTIDE SEQUENCE [LARGE SCALE GENOMIC DNA]</scope>
    <source>
        <strain evidence="1">SURF_17</strain>
    </source>
</reference>